<name>A0A2A4HQB7_9GAMM</name>
<evidence type="ECO:0000313" key="2">
    <source>
        <dbReference type="Proteomes" id="UP000218677"/>
    </source>
</evidence>
<keyword evidence="2" id="KW-1185">Reference proteome</keyword>
<dbReference type="EMBL" id="NWUX01000002">
    <property type="protein sequence ID" value="PCF96970.1"/>
    <property type="molecule type" value="Genomic_DNA"/>
</dbReference>
<gene>
    <name evidence="1" type="ORF">CPA45_04485</name>
</gene>
<organism evidence="1 2">
    <name type="scientific">Vreelandella nigrificans</name>
    <dbReference type="NCBI Taxonomy" id="2042704"/>
    <lineage>
        <taxon>Bacteria</taxon>
        <taxon>Pseudomonadati</taxon>
        <taxon>Pseudomonadota</taxon>
        <taxon>Gammaproteobacteria</taxon>
        <taxon>Oceanospirillales</taxon>
        <taxon>Halomonadaceae</taxon>
        <taxon>Vreelandella</taxon>
    </lineage>
</organism>
<protein>
    <submittedName>
        <fullName evidence="1">Uncharacterized protein</fullName>
    </submittedName>
</protein>
<reference evidence="2" key="1">
    <citation type="submission" date="2017-09" db="EMBL/GenBank/DDBJ databases">
        <authorList>
            <person name="Cho G.-S."/>
            <person name="Oguntoyinbo F.A."/>
            <person name="Cnockaert M."/>
            <person name="Kabisch J."/>
            <person name="Neve H."/>
            <person name="Bockelmann W."/>
            <person name="Wenning M."/>
            <person name="Franz C.M."/>
            <person name="Vandamme P."/>
        </authorList>
    </citation>
    <scope>NUCLEOTIDE SEQUENCE [LARGE SCALE GENOMIC DNA]</scope>
    <source>
        <strain evidence="2">MBT G8648</strain>
    </source>
</reference>
<accession>A0A2A4HQB7</accession>
<dbReference type="Proteomes" id="UP000218677">
    <property type="component" value="Unassembled WGS sequence"/>
</dbReference>
<dbReference type="AlphaFoldDB" id="A0A2A4HQB7"/>
<comment type="caution">
    <text evidence="1">The sequence shown here is derived from an EMBL/GenBank/DDBJ whole genome shotgun (WGS) entry which is preliminary data.</text>
</comment>
<evidence type="ECO:0000313" key="1">
    <source>
        <dbReference type="EMBL" id="PCF96970.1"/>
    </source>
</evidence>
<sequence>MLQAGCNGMQVGVLGDIVTWAPAGTSPKEVDIGSGQRKCLERAAYGPPFFMCAIHTKTSASAGFEKYW</sequence>
<proteinExistence type="predicted"/>